<gene>
    <name evidence="1" type="ORF">IPL58_03855</name>
</gene>
<dbReference type="AlphaFoldDB" id="A0A9D7PPQ9"/>
<dbReference type="Proteomes" id="UP000886689">
    <property type="component" value="Unassembled WGS sequence"/>
</dbReference>
<sequence>MPLRQDRTRASICSTAARLIAEDGVSDYGQAKRKALRHLGLPEHTALPSDAEVDEALRSWQTVFMGEEQAEIIEHLRRKAAELMHILQDFRPYLTGSVLDGTASRYAEIDLQLFADSAKEVEIFLLNAGIPYNHATPRSERAEAVLVVESDDAVANLVIYPSLEERITPKGRDGKPRERARLPSVLRLLPNSAD</sequence>
<proteinExistence type="predicted"/>
<organism evidence="1 2">
    <name type="scientific">Candidatus Proximibacter danicus</name>
    <dbReference type="NCBI Taxonomy" id="2954365"/>
    <lineage>
        <taxon>Bacteria</taxon>
        <taxon>Pseudomonadati</taxon>
        <taxon>Pseudomonadota</taxon>
        <taxon>Betaproteobacteria</taxon>
        <taxon>Candidatus Proximibacter</taxon>
    </lineage>
</organism>
<reference evidence="1" key="1">
    <citation type="submission" date="2020-10" db="EMBL/GenBank/DDBJ databases">
        <title>Connecting structure to function with the recovery of over 1000 high-quality activated sludge metagenome-assembled genomes encoding full-length rRNA genes using long-read sequencing.</title>
        <authorList>
            <person name="Singleton C.M."/>
            <person name="Petriglieri F."/>
            <person name="Kristensen J.M."/>
            <person name="Kirkegaard R.H."/>
            <person name="Michaelsen T.Y."/>
            <person name="Andersen M.H."/>
            <person name="Karst S.M."/>
            <person name="Dueholm M.S."/>
            <person name="Nielsen P.H."/>
            <person name="Albertsen M."/>
        </authorList>
    </citation>
    <scope>NUCLEOTIDE SEQUENCE</scope>
    <source>
        <strain evidence="1">Hirt_18-Q3-R61-65_BATAC.395</strain>
    </source>
</reference>
<evidence type="ECO:0000313" key="1">
    <source>
        <dbReference type="EMBL" id="MBK8523320.1"/>
    </source>
</evidence>
<dbReference type="EMBL" id="JADJUC010000003">
    <property type="protein sequence ID" value="MBK8523320.1"/>
    <property type="molecule type" value="Genomic_DNA"/>
</dbReference>
<evidence type="ECO:0000313" key="2">
    <source>
        <dbReference type="Proteomes" id="UP000886689"/>
    </source>
</evidence>
<comment type="caution">
    <text evidence="1">The sequence shown here is derived from an EMBL/GenBank/DDBJ whole genome shotgun (WGS) entry which is preliminary data.</text>
</comment>
<name>A0A9D7PPQ9_9PROT</name>
<protein>
    <recommendedName>
        <fullName evidence="3">Nucleotidyltransferase</fullName>
    </recommendedName>
</protein>
<evidence type="ECO:0008006" key="3">
    <source>
        <dbReference type="Google" id="ProtNLM"/>
    </source>
</evidence>
<accession>A0A9D7PPQ9</accession>